<accession>A0ABP7Q1L1</accession>
<name>A0ABP7Q1L1_9GAMM</name>
<evidence type="ECO:0000313" key="4">
    <source>
        <dbReference type="Proteomes" id="UP001501337"/>
    </source>
</evidence>
<protein>
    <recommendedName>
        <fullName evidence="2">UPF0125 protein GCM10022278_34980</fullName>
    </recommendedName>
</protein>
<dbReference type="InterPro" id="IPR005346">
    <property type="entry name" value="RnfH"/>
</dbReference>
<dbReference type="HAMAP" id="MF_00460">
    <property type="entry name" value="UPF0125_RnfH"/>
    <property type="match status" value="1"/>
</dbReference>
<comment type="similarity">
    <text evidence="1 2">Belongs to the UPF0125 (RnfH) family.</text>
</comment>
<evidence type="ECO:0000313" key="3">
    <source>
        <dbReference type="EMBL" id="GAA3974991.1"/>
    </source>
</evidence>
<dbReference type="SUPFAM" id="SSF54285">
    <property type="entry name" value="MoaD/ThiS"/>
    <property type="match status" value="1"/>
</dbReference>
<evidence type="ECO:0000256" key="1">
    <source>
        <dbReference type="ARBA" id="ARBA00010645"/>
    </source>
</evidence>
<sequence length="91" mass="10062">MKVEVAYARPERQVVIAVDLPEGSSVIDAIQASAMTVHFPELASGQHAVGVFGKVVNEPARRVLKDGERIEIYRPLLIDPKTQRLARARKT</sequence>
<dbReference type="Proteomes" id="UP001501337">
    <property type="component" value="Unassembled WGS sequence"/>
</dbReference>
<dbReference type="PANTHER" id="PTHR37483">
    <property type="entry name" value="UPF0125 PROTEIN RATB"/>
    <property type="match status" value="1"/>
</dbReference>
<organism evidence="3 4">
    <name type="scientific">Allohahella marinimesophila</name>
    <dbReference type="NCBI Taxonomy" id="1054972"/>
    <lineage>
        <taxon>Bacteria</taxon>
        <taxon>Pseudomonadati</taxon>
        <taxon>Pseudomonadota</taxon>
        <taxon>Gammaproteobacteria</taxon>
        <taxon>Oceanospirillales</taxon>
        <taxon>Hahellaceae</taxon>
        <taxon>Allohahella</taxon>
    </lineage>
</organism>
<dbReference type="InterPro" id="IPR016155">
    <property type="entry name" value="Mopterin_synth/thiamin_S_b"/>
</dbReference>
<evidence type="ECO:0000256" key="2">
    <source>
        <dbReference type="HAMAP-Rule" id="MF_00460"/>
    </source>
</evidence>
<reference evidence="4" key="1">
    <citation type="journal article" date="2019" name="Int. J. Syst. Evol. Microbiol.">
        <title>The Global Catalogue of Microorganisms (GCM) 10K type strain sequencing project: providing services to taxonomists for standard genome sequencing and annotation.</title>
        <authorList>
            <consortium name="The Broad Institute Genomics Platform"/>
            <consortium name="The Broad Institute Genome Sequencing Center for Infectious Disease"/>
            <person name="Wu L."/>
            <person name="Ma J."/>
        </authorList>
    </citation>
    <scope>NUCLEOTIDE SEQUENCE [LARGE SCALE GENOMIC DNA]</scope>
    <source>
        <strain evidence="4">JCM 17555</strain>
    </source>
</reference>
<dbReference type="InterPro" id="IPR037021">
    <property type="entry name" value="RnfH_sf"/>
</dbReference>
<dbReference type="PANTHER" id="PTHR37483:SF1">
    <property type="entry name" value="UPF0125 PROTEIN RATB"/>
    <property type="match status" value="1"/>
</dbReference>
<dbReference type="NCBIfam" id="NF002490">
    <property type="entry name" value="PRK01777.1"/>
    <property type="match status" value="1"/>
</dbReference>
<comment type="caution">
    <text evidence="3">The sequence shown here is derived from an EMBL/GenBank/DDBJ whole genome shotgun (WGS) entry which is preliminary data.</text>
</comment>
<keyword evidence="4" id="KW-1185">Reference proteome</keyword>
<dbReference type="Gene3D" id="3.10.20.280">
    <property type="entry name" value="RnfH-like"/>
    <property type="match status" value="1"/>
</dbReference>
<gene>
    <name evidence="3" type="ORF">GCM10022278_34980</name>
</gene>
<dbReference type="EMBL" id="BAABBO010000018">
    <property type="protein sequence ID" value="GAA3974991.1"/>
    <property type="molecule type" value="Genomic_DNA"/>
</dbReference>
<dbReference type="Pfam" id="PF03658">
    <property type="entry name" value="Ub-RnfH"/>
    <property type="match status" value="1"/>
</dbReference>
<proteinExistence type="inferred from homology"/>